<gene>
    <name evidence="1" type="ORF">L6164_000875</name>
</gene>
<dbReference type="Proteomes" id="UP000828941">
    <property type="component" value="Chromosome 1"/>
</dbReference>
<comment type="caution">
    <text evidence="1">The sequence shown here is derived from an EMBL/GenBank/DDBJ whole genome shotgun (WGS) entry which is preliminary data.</text>
</comment>
<sequence>MGILPKCFGFTDSKHTIAEATANKSSTSAPIEELCRRFSFAQIRKITGNFHKSRIIATLPVCDLYRACIDIQGTVREIAIKKFRYNSDQLLAEFKNEIQILCQLRHPNLVSLIGFYKDESRMISAFEYMPHGSLYYHLLGKVKKPLFWKRRLQICIGVARGLHYLHAGVKRTIFHRDVQPKNIPLDENFVPKLANFKYCLTGSHAMSKPKPMNLDMVVGSFGYIAPECYRDFIFTDKCDVYSFGMVLLVVLCAMEASTIYKKMGETEEQDVNDAESVLFERSHSFGKQEEAEAFNPVK</sequence>
<name>A0ACB9Q7B3_BAUVA</name>
<reference evidence="1 2" key="1">
    <citation type="journal article" date="2022" name="DNA Res.">
        <title>Chromosomal-level genome assembly of the orchid tree Bauhinia variegata (Leguminosae; Cercidoideae) supports the allotetraploid origin hypothesis of Bauhinia.</title>
        <authorList>
            <person name="Zhong Y."/>
            <person name="Chen Y."/>
            <person name="Zheng D."/>
            <person name="Pang J."/>
            <person name="Liu Y."/>
            <person name="Luo S."/>
            <person name="Meng S."/>
            <person name="Qian L."/>
            <person name="Wei D."/>
            <person name="Dai S."/>
            <person name="Zhou R."/>
        </authorList>
    </citation>
    <scope>NUCLEOTIDE SEQUENCE [LARGE SCALE GENOMIC DNA]</scope>
    <source>
        <strain evidence="1">BV-YZ2020</strain>
    </source>
</reference>
<protein>
    <submittedName>
        <fullName evidence="1">Uncharacterized protein</fullName>
    </submittedName>
</protein>
<keyword evidence="2" id="KW-1185">Reference proteome</keyword>
<evidence type="ECO:0000313" key="1">
    <source>
        <dbReference type="EMBL" id="KAI4356892.1"/>
    </source>
</evidence>
<proteinExistence type="predicted"/>
<organism evidence="1 2">
    <name type="scientific">Bauhinia variegata</name>
    <name type="common">Purple orchid tree</name>
    <name type="synonym">Phanera variegata</name>
    <dbReference type="NCBI Taxonomy" id="167791"/>
    <lineage>
        <taxon>Eukaryota</taxon>
        <taxon>Viridiplantae</taxon>
        <taxon>Streptophyta</taxon>
        <taxon>Embryophyta</taxon>
        <taxon>Tracheophyta</taxon>
        <taxon>Spermatophyta</taxon>
        <taxon>Magnoliopsida</taxon>
        <taxon>eudicotyledons</taxon>
        <taxon>Gunneridae</taxon>
        <taxon>Pentapetalae</taxon>
        <taxon>rosids</taxon>
        <taxon>fabids</taxon>
        <taxon>Fabales</taxon>
        <taxon>Fabaceae</taxon>
        <taxon>Cercidoideae</taxon>
        <taxon>Cercideae</taxon>
        <taxon>Bauhiniinae</taxon>
        <taxon>Bauhinia</taxon>
    </lineage>
</organism>
<evidence type="ECO:0000313" key="2">
    <source>
        <dbReference type="Proteomes" id="UP000828941"/>
    </source>
</evidence>
<accession>A0ACB9Q7B3</accession>
<dbReference type="EMBL" id="CM039426">
    <property type="protein sequence ID" value="KAI4356892.1"/>
    <property type="molecule type" value="Genomic_DNA"/>
</dbReference>